<evidence type="ECO:0000313" key="5">
    <source>
        <dbReference type="EMBL" id="MFC6759327.1"/>
    </source>
</evidence>
<dbReference type="PANTHER" id="PTHR43179">
    <property type="entry name" value="RHAMNOSYLTRANSFERASE WBBL"/>
    <property type="match status" value="1"/>
</dbReference>
<dbReference type="SUPFAM" id="SSF53448">
    <property type="entry name" value="Nucleotide-diphospho-sugar transferases"/>
    <property type="match status" value="1"/>
</dbReference>
<protein>
    <submittedName>
        <fullName evidence="5">Glycosyltransferase family 2 protein</fullName>
        <ecNumber evidence="5">2.4.-.-</ecNumber>
    </submittedName>
</protein>
<keyword evidence="2 5" id="KW-0328">Glycosyltransferase</keyword>
<evidence type="ECO:0000256" key="1">
    <source>
        <dbReference type="ARBA" id="ARBA00006739"/>
    </source>
</evidence>
<comment type="caution">
    <text evidence="5">The sequence shown here is derived from an EMBL/GenBank/DDBJ whole genome shotgun (WGS) entry which is preliminary data.</text>
</comment>
<gene>
    <name evidence="5" type="ORF">ACFQFQ_07220</name>
</gene>
<dbReference type="PANTHER" id="PTHR43179:SF12">
    <property type="entry name" value="GALACTOFURANOSYLTRANSFERASE GLFT2"/>
    <property type="match status" value="1"/>
</dbReference>
<dbReference type="Gene3D" id="3.90.550.10">
    <property type="entry name" value="Spore Coat Polysaccharide Biosynthesis Protein SpsA, Chain A"/>
    <property type="match status" value="1"/>
</dbReference>
<organism evidence="5 6">
    <name type="scientific">Sulfitobacter porphyrae</name>
    <dbReference type="NCBI Taxonomy" id="1246864"/>
    <lineage>
        <taxon>Bacteria</taxon>
        <taxon>Pseudomonadati</taxon>
        <taxon>Pseudomonadota</taxon>
        <taxon>Alphaproteobacteria</taxon>
        <taxon>Rhodobacterales</taxon>
        <taxon>Roseobacteraceae</taxon>
        <taxon>Sulfitobacter</taxon>
    </lineage>
</organism>
<keyword evidence="6" id="KW-1185">Reference proteome</keyword>
<sequence length="331" mass="36187">MMSDPRLLVVLLNYRTPQMTLRAAKAALADMPETAELVIVDNASGDGSMGIFEQALADWDLGARVRLILSGRNGGFGAGCNIGLAEQMSDGSAPDFFYLLNSDAFPDPGCIATLLDHMTRHPRAGFAASHVRGEDDLPHTTAFRFPSIAGEFEGAVRFGPVSRLLAHAIVAPPLPEKTTQVDWAAGASVMIRAATLEEIGRFDETFFLYFEETDLMKRGARAGWSCWYVPEARVVHIGSVSTGMKEWQRMPAYWFASRRHYFIKTHGRAYAAAAWGARLTGSALHALRCALTGRNPQDPAFFTRDLARHGLGLRSGSGRATARRPVSEDRT</sequence>
<dbReference type="GO" id="GO:0016757">
    <property type="term" value="F:glycosyltransferase activity"/>
    <property type="evidence" value="ECO:0007669"/>
    <property type="project" value="UniProtKB-KW"/>
</dbReference>
<keyword evidence="3 5" id="KW-0808">Transferase</keyword>
<comment type="similarity">
    <text evidence="1">Belongs to the glycosyltransferase 2 family.</text>
</comment>
<dbReference type="InterPro" id="IPR029044">
    <property type="entry name" value="Nucleotide-diphossugar_trans"/>
</dbReference>
<dbReference type="EC" id="2.4.-.-" evidence="5"/>
<evidence type="ECO:0000256" key="3">
    <source>
        <dbReference type="ARBA" id="ARBA00022679"/>
    </source>
</evidence>
<evidence type="ECO:0000256" key="2">
    <source>
        <dbReference type="ARBA" id="ARBA00022676"/>
    </source>
</evidence>
<evidence type="ECO:0000313" key="6">
    <source>
        <dbReference type="Proteomes" id="UP001596353"/>
    </source>
</evidence>
<proteinExistence type="inferred from homology"/>
<dbReference type="EMBL" id="JBHSWG010000001">
    <property type="protein sequence ID" value="MFC6759327.1"/>
    <property type="molecule type" value="Genomic_DNA"/>
</dbReference>
<name>A0ABW2B251_9RHOB</name>
<evidence type="ECO:0000259" key="4">
    <source>
        <dbReference type="Pfam" id="PF00535"/>
    </source>
</evidence>
<dbReference type="Proteomes" id="UP001596353">
    <property type="component" value="Unassembled WGS sequence"/>
</dbReference>
<feature type="domain" description="Glycosyltransferase 2-like" evidence="4">
    <location>
        <begin position="9"/>
        <end position="141"/>
    </location>
</feature>
<dbReference type="InterPro" id="IPR001173">
    <property type="entry name" value="Glyco_trans_2-like"/>
</dbReference>
<reference evidence="6" key="1">
    <citation type="journal article" date="2019" name="Int. J. Syst. Evol. Microbiol.">
        <title>The Global Catalogue of Microorganisms (GCM) 10K type strain sequencing project: providing services to taxonomists for standard genome sequencing and annotation.</title>
        <authorList>
            <consortium name="The Broad Institute Genomics Platform"/>
            <consortium name="The Broad Institute Genome Sequencing Center for Infectious Disease"/>
            <person name="Wu L."/>
            <person name="Ma J."/>
        </authorList>
    </citation>
    <scope>NUCLEOTIDE SEQUENCE [LARGE SCALE GENOMIC DNA]</scope>
    <source>
        <strain evidence="6">CCUG 66188</strain>
    </source>
</reference>
<accession>A0ABW2B251</accession>
<dbReference type="Pfam" id="PF00535">
    <property type="entry name" value="Glycos_transf_2"/>
    <property type="match status" value="1"/>
</dbReference>
<dbReference type="CDD" id="cd04186">
    <property type="entry name" value="GT_2_like_c"/>
    <property type="match status" value="1"/>
</dbReference>